<name>A0ACD1FRC6_MYCFR</name>
<keyword evidence="1" id="KW-0614">Plasmid</keyword>
<evidence type="ECO:0000313" key="1">
    <source>
        <dbReference type="EMBL" id="QZH69475.1"/>
    </source>
</evidence>
<gene>
    <name evidence="1" type="ORF">K6L26_30555</name>
</gene>
<geneLocation type="plasmid" evidence="1 2">
    <name>unnamed1</name>
</geneLocation>
<dbReference type="Proteomes" id="UP000825598">
    <property type="component" value="Plasmid unnamed1"/>
</dbReference>
<protein>
    <submittedName>
        <fullName evidence="1">Uncharacterized protein</fullName>
    </submittedName>
</protein>
<reference evidence="1" key="1">
    <citation type="submission" date="2021-07" db="EMBL/GenBank/DDBJ databases">
        <title>Complete Genome Sequences of Mycobacterium farcinogenes Isolated from Clinical Specimens from Patients in Thailand.</title>
        <authorList>
            <person name="Sodsai P."/>
        </authorList>
    </citation>
    <scope>NUCLEOTIDE SEQUENCE</scope>
    <source>
        <strain evidence="1">BKK/CU-MFGFA-001</strain>
    </source>
</reference>
<proteinExistence type="predicted"/>
<keyword evidence="2" id="KW-1185">Reference proteome</keyword>
<dbReference type="EMBL" id="CP081674">
    <property type="protein sequence ID" value="QZH69475.1"/>
    <property type="molecule type" value="Genomic_DNA"/>
</dbReference>
<evidence type="ECO:0000313" key="2">
    <source>
        <dbReference type="Proteomes" id="UP000825598"/>
    </source>
</evidence>
<accession>A0ACD1FRC6</accession>
<organism evidence="1 2">
    <name type="scientific">Mycolicibacterium farcinogenes</name>
    <name type="common">Mycobacterium farcinogenes</name>
    <dbReference type="NCBI Taxonomy" id="1802"/>
    <lineage>
        <taxon>Bacteria</taxon>
        <taxon>Bacillati</taxon>
        <taxon>Actinomycetota</taxon>
        <taxon>Actinomycetes</taxon>
        <taxon>Mycobacteriales</taxon>
        <taxon>Mycobacteriaceae</taxon>
        <taxon>Mycolicibacterium</taxon>
    </lineage>
</organism>
<sequence length="99" mass="10819">MFNTDTDRMLEAATSLDNIRNEVLAALNRYVTMNQDLTGGAFQGDAALMSMRTTEDIASTARTVSARFEACINQIKSSAHQYTQMNHDNTAALGNIQTA</sequence>